<dbReference type="InterPro" id="IPR013727">
    <property type="entry name" value="2CSK_N"/>
</dbReference>
<dbReference type="InterPro" id="IPR004358">
    <property type="entry name" value="Sig_transdc_His_kin-like_C"/>
</dbReference>
<comment type="catalytic activity">
    <reaction evidence="1">
        <text>ATP + protein L-histidine = ADP + protein N-phospho-L-histidine.</text>
        <dbReference type="EC" id="2.7.13.3"/>
    </reaction>
</comment>
<dbReference type="InterPro" id="IPR050428">
    <property type="entry name" value="TCS_sensor_his_kinase"/>
</dbReference>
<dbReference type="InterPro" id="IPR036890">
    <property type="entry name" value="HATPase_C_sf"/>
</dbReference>
<dbReference type="AlphaFoldDB" id="A0A7X1TFV1"/>
<keyword evidence="8 10" id="KW-1133">Transmembrane helix</keyword>
<evidence type="ECO:0000256" key="5">
    <source>
        <dbReference type="ARBA" id="ARBA00022679"/>
    </source>
</evidence>
<dbReference type="SUPFAM" id="SSF55874">
    <property type="entry name" value="ATPase domain of HSP90 chaperone/DNA topoisomerase II/histidine kinase"/>
    <property type="match status" value="1"/>
</dbReference>
<dbReference type="SUPFAM" id="SSF47384">
    <property type="entry name" value="Homodimeric domain of signal transducing histidine kinase"/>
    <property type="match status" value="1"/>
</dbReference>
<dbReference type="EC" id="2.7.13.3" evidence="3"/>
<reference evidence="12 13" key="1">
    <citation type="submission" date="2019-10" db="EMBL/GenBank/DDBJ databases">
        <title>Paraburkholderia sp. isolated from nodules of Mimosa pudica from Brazilian Atlantic Forest soils.</title>
        <authorList>
            <person name="Paulitsch F."/>
            <person name="Hungria M."/>
            <person name="Dall'Agnol R."/>
        </authorList>
    </citation>
    <scope>NUCLEOTIDE SEQUENCE [LARGE SCALE GENOMIC DNA]</scope>
    <source>
        <strain evidence="12 13">CNPSo 3157</strain>
    </source>
</reference>
<dbReference type="InterPro" id="IPR005467">
    <property type="entry name" value="His_kinase_dom"/>
</dbReference>
<dbReference type="InterPro" id="IPR003594">
    <property type="entry name" value="HATPase_dom"/>
</dbReference>
<evidence type="ECO:0000256" key="9">
    <source>
        <dbReference type="ARBA" id="ARBA00023136"/>
    </source>
</evidence>
<comment type="subcellular location">
    <subcellularLocation>
        <location evidence="2">Cell inner membrane</location>
        <topology evidence="2">Multi-pass membrane protein</topology>
    </subcellularLocation>
</comment>
<gene>
    <name evidence="12" type="ORF">GCT13_12800</name>
</gene>
<keyword evidence="4" id="KW-0597">Phosphoprotein</keyword>
<dbReference type="CDD" id="cd00082">
    <property type="entry name" value="HisKA"/>
    <property type="match status" value="1"/>
</dbReference>
<comment type="caution">
    <text evidence="12">The sequence shown here is derived from an EMBL/GenBank/DDBJ whole genome shotgun (WGS) entry which is preliminary data.</text>
</comment>
<sequence length="483" mass="52587">MTSSLRIRLLWWLLVPLAIYVFVTGKAEYDNARRTADLVQDNTLLSSARMIAGEVEWADGMLRVDIPPAALEIFASPYGDQVFYNVSVDDDRLLAGVPDFPLGASAPSSASATHDTHDTHDTPSYYDAELHGASIRAIGYVRRMYDNGATRRVLVSVGKTQASRDAMVRDLWRPQLVRQIEMMLLAVALACIGLTFELRPLLKVKDEVMDRDPMQLEPLRVDRLHTELRPIVDAINQCIARLGLQVAAQRRFIADAAHQLRTPLTLLDTQLQYARQHRELEPSLGEALAAMQRSNRSMVGLTNKLLLLAQAEAADYTRLANEPVDLAAIAKDVVEDLALFAQNRSIDLGAELDASAWMIGHEGLLSALVSNLAENAIRYTQPGGHVTVAVHGDAARITLTVSDNGPGIPAEARSRVFEPFYRASADTEGTGLGLAIVREIVQAHRGEIALETGEKTGEKAAGISDARGLTARVTFAAASAKAA</sequence>
<accession>A0A7X1TFV1</accession>
<evidence type="ECO:0000256" key="6">
    <source>
        <dbReference type="ARBA" id="ARBA00022692"/>
    </source>
</evidence>
<evidence type="ECO:0000256" key="7">
    <source>
        <dbReference type="ARBA" id="ARBA00022777"/>
    </source>
</evidence>
<dbReference type="InterPro" id="IPR003661">
    <property type="entry name" value="HisK_dim/P_dom"/>
</dbReference>
<evidence type="ECO:0000256" key="2">
    <source>
        <dbReference type="ARBA" id="ARBA00004429"/>
    </source>
</evidence>
<feature type="domain" description="Histidine kinase" evidence="11">
    <location>
        <begin position="255"/>
        <end position="479"/>
    </location>
</feature>
<dbReference type="SMART" id="SM00388">
    <property type="entry name" value="HisKA"/>
    <property type="match status" value="1"/>
</dbReference>
<keyword evidence="7 12" id="KW-0418">Kinase</keyword>
<evidence type="ECO:0000313" key="12">
    <source>
        <dbReference type="EMBL" id="MPW17790.1"/>
    </source>
</evidence>
<keyword evidence="13" id="KW-1185">Reference proteome</keyword>
<evidence type="ECO:0000256" key="1">
    <source>
        <dbReference type="ARBA" id="ARBA00000085"/>
    </source>
</evidence>
<dbReference type="Pfam" id="PF00512">
    <property type="entry name" value="HisKA"/>
    <property type="match status" value="1"/>
</dbReference>
<dbReference type="Proteomes" id="UP000484381">
    <property type="component" value="Unassembled WGS sequence"/>
</dbReference>
<feature type="transmembrane region" description="Helical" evidence="10">
    <location>
        <begin position="6"/>
        <end position="23"/>
    </location>
</feature>
<keyword evidence="5" id="KW-0808">Transferase</keyword>
<dbReference type="PANTHER" id="PTHR45436:SF1">
    <property type="entry name" value="SENSOR PROTEIN QSEC"/>
    <property type="match status" value="1"/>
</dbReference>
<dbReference type="SMART" id="SM00387">
    <property type="entry name" value="HATPase_c"/>
    <property type="match status" value="1"/>
</dbReference>
<evidence type="ECO:0000256" key="3">
    <source>
        <dbReference type="ARBA" id="ARBA00012438"/>
    </source>
</evidence>
<dbReference type="PANTHER" id="PTHR45436">
    <property type="entry name" value="SENSOR HISTIDINE KINASE YKOH"/>
    <property type="match status" value="1"/>
</dbReference>
<evidence type="ECO:0000256" key="8">
    <source>
        <dbReference type="ARBA" id="ARBA00022989"/>
    </source>
</evidence>
<proteinExistence type="predicted"/>
<evidence type="ECO:0000259" key="11">
    <source>
        <dbReference type="PROSITE" id="PS50109"/>
    </source>
</evidence>
<dbReference type="FunFam" id="3.30.565.10:FF:000006">
    <property type="entry name" value="Sensor histidine kinase WalK"/>
    <property type="match status" value="1"/>
</dbReference>
<name>A0A7X1TFV1_9BURK</name>
<dbReference type="GO" id="GO:0005886">
    <property type="term" value="C:plasma membrane"/>
    <property type="evidence" value="ECO:0007669"/>
    <property type="project" value="UniProtKB-SubCell"/>
</dbReference>
<organism evidence="12 13">
    <name type="scientific">Paraburkholderia franconis</name>
    <dbReference type="NCBI Taxonomy" id="2654983"/>
    <lineage>
        <taxon>Bacteria</taxon>
        <taxon>Pseudomonadati</taxon>
        <taxon>Pseudomonadota</taxon>
        <taxon>Betaproteobacteria</taxon>
        <taxon>Burkholderiales</taxon>
        <taxon>Burkholderiaceae</taxon>
        <taxon>Paraburkholderia</taxon>
    </lineage>
</organism>
<evidence type="ECO:0000256" key="4">
    <source>
        <dbReference type="ARBA" id="ARBA00022553"/>
    </source>
</evidence>
<dbReference type="EMBL" id="WHNP01000009">
    <property type="protein sequence ID" value="MPW17790.1"/>
    <property type="molecule type" value="Genomic_DNA"/>
</dbReference>
<evidence type="ECO:0000313" key="13">
    <source>
        <dbReference type="Proteomes" id="UP000484381"/>
    </source>
</evidence>
<dbReference type="InterPro" id="IPR036097">
    <property type="entry name" value="HisK_dim/P_sf"/>
</dbReference>
<dbReference type="PRINTS" id="PR00344">
    <property type="entry name" value="BCTRLSENSOR"/>
</dbReference>
<dbReference type="Pfam" id="PF02518">
    <property type="entry name" value="HATPase_c"/>
    <property type="match status" value="1"/>
</dbReference>
<dbReference type="PROSITE" id="PS50109">
    <property type="entry name" value="HIS_KIN"/>
    <property type="match status" value="1"/>
</dbReference>
<dbReference type="RefSeq" id="WP_152758440.1">
    <property type="nucleotide sequence ID" value="NZ_WHNP01000009.1"/>
</dbReference>
<dbReference type="CDD" id="cd00075">
    <property type="entry name" value="HATPase"/>
    <property type="match status" value="1"/>
</dbReference>
<dbReference type="Pfam" id="PF08521">
    <property type="entry name" value="2CSK_N"/>
    <property type="match status" value="1"/>
</dbReference>
<keyword evidence="9 10" id="KW-0472">Membrane</keyword>
<protein>
    <recommendedName>
        <fullName evidence="3">histidine kinase</fullName>
        <ecNumber evidence="3">2.7.13.3</ecNumber>
    </recommendedName>
</protein>
<dbReference type="Gene3D" id="3.30.565.10">
    <property type="entry name" value="Histidine kinase-like ATPase, C-terminal domain"/>
    <property type="match status" value="1"/>
</dbReference>
<dbReference type="Gene3D" id="1.10.287.130">
    <property type="match status" value="1"/>
</dbReference>
<dbReference type="GO" id="GO:0000155">
    <property type="term" value="F:phosphorelay sensor kinase activity"/>
    <property type="evidence" value="ECO:0007669"/>
    <property type="project" value="InterPro"/>
</dbReference>
<keyword evidence="6 10" id="KW-0812">Transmembrane</keyword>
<evidence type="ECO:0000256" key="10">
    <source>
        <dbReference type="SAM" id="Phobius"/>
    </source>
</evidence>